<organism evidence="2 3">
    <name type="scientific">Elysia crispata</name>
    <name type="common">lettuce slug</name>
    <dbReference type="NCBI Taxonomy" id="231223"/>
    <lineage>
        <taxon>Eukaryota</taxon>
        <taxon>Metazoa</taxon>
        <taxon>Spiralia</taxon>
        <taxon>Lophotrochozoa</taxon>
        <taxon>Mollusca</taxon>
        <taxon>Gastropoda</taxon>
        <taxon>Heterobranchia</taxon>
        <taxon>Euthyneura</taxon>
        <taxon>Panpulmonata</taxon>
        <taxon>Sacoglossa</taxon>
        <taxon>Placobranchoidea</taxon>
        <taxon>Plakobranchidae</taxon>
        <taxon>Elysia</taxon>
    </lineage>
</organism>
<evidence type="ECO:0000256" key="1">
    <source>
        <dbReference type="SAM" id="MobiDB-lite"/>
    </source>
</evidence>
<dbReference type="Proteomes" id="UP001283361">
    <property type="component" value="Unassembled WGS sequence"/>
</dbReference>
<reference evidence="2" key="1">
    <citation type="journal article" date="2023" name="G3 (Bethesda)">
        <title>A reference genome for the long-term kleptoplast-retaining sea slug Elysia crispata morphotype clarki.</title>
        <authorList>
            <person name="Eastman K.E."/>
            <person name="Pendleton A.L."/>
            <person name="Shaikh M.A."/>
            <person name="Suttiyut T."/>
            <person name="Ogas R."/>
            <person name="Tomko P."/>
            <person name="Gavelis G."/>
            <person name="Widhalm J.R."/>
            <person name="Wisecaver J.H."/>
        </authorList>
    </citation>
    <scope>NUCLEOTIDE SEQUENCE</scope>
    <source>
        <strain evidence="2">ECLA1</strain>
    </source>
</reference>
<comment type="caution">
    <text evidence="2">The sequence shown here is derived from an EMBL/GenBank/DDBJ whole genome shotgun (WGS) entry which is preliminary data.</text>
</comment>
<evidence type="ECO:0000313" key="3">
    <source>
        <dbReference type="Proteomes" id="UP001283361"/>
    </source>
</evidence>
<keyword evidence="3" id="KW-1185">Reference proteome</keyword>
<proteinExistence type="predicted"/>
<dbReference type="EMBL" id="JAWDGP010000898">
    <property type="protein sequence ID" value="KAK3796283.1"/>
    <property type="molecule type" value="Genomic_DNA"/>
</dbReference>
<evidence type="ECO:0000313" key="2">
    <source>
        <dbReference type="EMBL" id="KAK3796283.1"/>
    </source>
</evidence>
<accession>A0AAE1AY80</accession>
<protein>
    <submittedName>
        <fullName evidence="2">Uncharacterized protein</fullName>
    </submittedName>
</protein>
<dbReference type="AlphaFoldDB" id="A0AAE1AY80"/>
<gene>
    <name evidence="2" type="ORF">RRG08_041597</name>
</gene>
<sequence>MSNFQTSKYPPPVETPTRMEQRPPIARNGGSFMATQKGWPPYVPGYFGPFSLLSRRKSAILDLKDKRDGRDVRCGNPRWAEGAVPLPYHTLYFDPRTEGGDWTHFERFMPPGQMVRRRWPPTPLEEIRFPERALADPSHLKRKNYRGYHFLPDYTSRKIIGDPAAPWNKKGEFAYQSWATILHSAEV</sequence>
<feature type="region of interest" description="Disordered" evidence="1">
    <location>
        <begin position="1"/>
        <end position="24"/>
    </location>
</feature>
<name>A0AAE1AY80_9GAST</name>